<dbReference type="Gene3D" id="2.30.30.40">
    <property type="entry name" value="SH3 Domains"/>
    <property type="match status" value="1"/>
</dbReference>
<protein>
    <submittedName>
        <fullName evidence="6">NlpC/P60 family protein</fullName>
    </submittedName>
</protein>
<evidence type="ECO:0000313" key="7">
    <source>
        <dbReference type="Proteomes" id="UP001597502"/>
    </source>
</evidence>
<sequence length="319" mass="35782">MTEQTFDQYSGERWVTAVQVATVWTSAVSPREVDRPGITNPTDIDQWLACLTYETRLALSEENRVQSQLLYGEPVVVTETDVEWAHVVIPTQSSIKDERGYPGWVPLAQLKRVGSSYWERTFSAAVTDKTLWLENESGEKMMKLSYMTILPVINETEDRVRVAAPHGDRFLPKEGVELFRSKHGLEKQPGTQLITDGERHLGLSYFWGGMSAFGYDCSGFTYAMHKANGYLIPRDASDQVQAGEVVPAGELQPGDLLFFAYEEGKGKVHHVGFYCGDGKMLHSPQAGKGIEVIPLAGTKYEKELCATRRYWQETEGRSS</sequence>
<dbReference type="Pfam" id="PF23795">
    <property type="entry name" value="SH3_YKFC_2nd"/>
    <property type="match status" value="1"/>
</dbReference>
<evidence type="ECO:0000256" key="1">
    <source>
        <dbReference type="ARBA" id="ARBA00007074"/>
    </source>
</evidence>
<dbReference type="Proteomes" id="UP001597502">
    <property type="component" value="Unassembled WGS sequence"/>
</dbReference>
<dbReference type="InterPro" id="IPR057812">
    <property type="entry name" value="SH3_YKFC_2nd"/>
</dbReference>
<evidence type="ECO:0000256" key="2">
    <source>
        <dbReference type="ARBA" id="ARBA00022670"/>
    </source>
</evidence>
<evidence type="ECO:0000256" key="4">
    <source>
        <dbReference type="ARBA" id="ARBA00022807"/>
    </source>
</evidence>
<dbReference type="InterPro" id="IPR038765">
    <property type="entry name" value="Papain-like_cys_pep_sf"/>
</dbReference>
<feature type="domain" description="NlpC/P60" evidence="5">
    <location>
        <begin position="187"/>
        <end position="319"/>
    </location>
</feature>
<keyword evidence="2" id="KW-0645">Protease</keyword>
<evidence type="ECO:0000259" key="5">
    <source>
        <dbReference type="PROSITE" id="PS51935"/>
    </source>
</evidence>
<evidence type="ECO:0000313" key="6">
    <source>
        <dbReference type="EMBL" id="MFD2760985.1"/>
    </source>
</evidence>
<keyword evidence="4" id="KW-0788">Thiol protease</keyword>
<evidence type="ECO:0000256" key="3">
    <source>
        <dbReference type="ARBA" id="ARBA00022801"/>
    </source>
</evidence>
<organism evidence="6 7">
    <name type="scientific">Lentibacillus juripiscarius</name>
    <dbReference type="NCBI Taxonomy" id="257446"/>
    <lineage>
        <taxon>Bacteria</taxon>
        <taxon>Bacillati</taxon>
        <taxon>Bacillota</taxon>
        <taxon>Bacilli</taxon>
        <taxon>Bacillales</taxon>
        <taxon>Bacillaceae</taxon>
        <taxon>Lentibacillus</taxon>
    </lineage>
</organism>
<dbReference type="SUPFAM" id="SSF54001">
    <property type="entry name" value="Cysteine proteinases"/>
    <property type="match status" value="1"/>
</dbReference>
<dbReference type="PROSITE" id="PS51935">
    <property type="entry name" value="NLPC_P60"/>
    <property type="match status" value="1"/>
</dbReference>
<proteinExistence type="inferred from homology"/>
<dbReference type="PANTHER" id="PTHR47053">
    <property type="entry name" value="MUREIN DD-ENDOPEPTIDASE MEPH-RELATED"/>
    <property type="match status" value="1"/>
</dbReference>
<dbReference type="Gene3D" id="3.90.1720.10">
    <property type="entry name" value="endopeptidase domain like (from Nostoc punctiforme)"/>
    <property type="match status" value="1"/>
</dbReference>
<reference evidence="7" key="1">
    <citation type="journal article" date="2019" name="Int. J. Syst. Evol. Microbiol.">
        <title>The Global Catalogue of Microorganisms (GCM) 10K type strain sequencing project: providing services to taxonomists for standard genome sequencing and annotation.</title>
        <authorList>
            <consortium name="The Broad Institute Genomics Platform"/>
            <consortium name="The Broad Institute Genome Sequencing Center for Infectious Disease"/>
            <person name="Wu L."/>
            <person name="Ma J."/>
        </authorList>
    </citation>
    <scope>NUCLEOTIDE SEQUENCE [LARGE SCALE GENOMIC DNA]</scope>
    <source>
        <strain evidence="7">TISTR 1535</strain>
    </source>
</reference>
<dbReference type="PANTHER" id="PTHR47053:SF3">
    <property type="entry name" value="GAMMA-D-GLUTAMYL-L-LYSINE DIPEPTIDYL-PEPTIDASE"/>
    <property type="match status" value="1"/>
</dbReference>
<keyword evidence="7" id="KW-1185">Reference proteome</keyword>
<gene>
    <name evidence="6" type="ORF">ACFSUO_08390</name>
</gene>
<dbReference type="RefSeq" id="WP_382393014.1">
    <property type="nucleotide sequence ID" value="NZ_JBHUNA010000018.1"/>
</dbReference>
<keyword evidence="3" id="KW-0378">Hydrolase</keyword>
<dbReference type="EMBL" id="JBHUNA010000018">
    <property type="protein sequence ID" value="MFD2760985.1"/>
    <property type="molecule type" value="Genomic_DNA"/>
</dbReference>
<dbReference type="InterPro" id="IPR000064">
    <property type="entry name" value="NLP_P60_dom"/>
</dbReference>
<dbReference type="Pfam" id="PF00877">
    <property type="entry name" value="NLPC_P60"/>
    <property type="match status" value="1"/>
</dbReference>
<name>A0ABW5V670_9BACI</name>
<accession>A0ABW5V670</accession>
<comment type="similarity">
    <text evidence="1">Belongs to the peptidase C40 family.</text>
</comment>
<comment type="caution">
    <text evidence="6">The sequence shown here is derived from an EMBL/GenBank/DDBJ whole genome shotgun (WGS) entry which is preliminary data.</text>
</comment>
<dbReference type="InterPro" id="IPR051202">
    <property type="entry name" value="Peptidase_C40"/>
</dbReference>